<dbReference type="AlphaFoldDB" id="U4L0M9"/>
<dbReference type="OrthoDB" id="5409353at2759"/>
<keyword evidence="5" id="KW-1185">Reference proteome</keyword>
<proteinExistence type="predicted"/>
<feature type="transmembrane region" description="Helical" evidence="2">
    <location>
        <begin position="262"/>
        <end position="292"/>
    </location>
</feature>
<name>U4L0M9_PYROM</name>
<reference evidence="4 5" key="1">
    <citation type="journal article" date="2013" name="PLoS Genet.">
        <title>The genome and development-dependent transcriptomes of Pyronema confluens: a window into fungal evolution.</title>
        <authorList>
            <person name="Traeger S."/>
            <person name="Altegoer F."/>
            <person name="Freitag M."/>
            <person name="Gabaldon T."/>
            <person name="Kempken F."/>
            <person name="Kumar A."/>
            <person name="Marcet-Houben M."/>
            <person name="Poggeler S."/>
            <person name="Stajich J.E."/>
            <person name="Nowrousian M."/>
        </authorList>
    </citation>
    <scope>NUCLEOTIDE SEQUENCE [LARGE SCALE GENOMIC DNA]</scope>
    <source>
        <strain evidence="5">CBS 100304</strain>
        <tissue evidence="4">Vegetative mycelium</tissue>
    </source>
</reference>
<dbReference type="EMBL" id="HF935261">
    <property type="protein sequence ID" value="CCX05594.1"/>
    <property type="molecule type" value="Genomic_DNA"/>
</dbReference>
<keyword evidence="2" id="KW-0472">Membrane</keyword>
<dbReference type="PANTHER" id="PTHR40622">
    <property type="match status" value="1"/>
</dbReference>
<keyword evidence="3" id="KW-0732">Signal</keyword>
<dbReference type="Proteomes" id="UP000018144">
    <property type="component" value="Unassembled WGS sequence"/>
</dbReference>
<evidence type="ECO:0000313" key="5">
    <source>
        <dbReference type="Proteomes" id="UP000018144"/>
    </source>
</evidence>
<dbReference type="PANTHER" id="PTHR40622:SF1">
    <property type="match status" value="1"/>
</dbReference>
<feature type="signal peptide" evidence="3">
    <location>
        <begin position="1"/>
        <end position="18"/>
    </location>
</feature>
<keyword evidence="2" id="KW-1133">Transmembrane helix</keyword>
<feature type="chain" id="PRO_5004651208" evidence="3">
    <location>
        <begin position="19"/>
        <end position="354"/>
    </location>
</feature>
<gene>
    <name evidence="4" type="ORF">PCON_05181</name>
</gene>
<feature type="compositionally biased region" description="Basic and acidic residues" evidence="1">
    <location>
        <begin position="345"/>
        <end position="354"/>
    </location>
</feature>
<evidence type="ECO:0000313" key="4">
    <source>
        <dbReference type="EMBL" id="CCX05594.1"/>
    </source>
</evidence>
<evidence type="ECO:0000256" key="3">
    <source>
        <dbReference type="SAM" id="SignalP"/>
    </source>
</evidence>
<evidence type="ECO:0000256" key="1">
    <source>
        <dbReference type="SAM" id="MobiDB-lite"/>
    </source>
</evidence>
<evidence type="ECO:0000256" key="2">
    <source>
        <dbReference type="SAM" id="Phobius"/>
    </source>
</evidence>
<protein>
    <submittedName>
        <fullName evidence="4">Uncharacterized protein</fullName>
    </submittedName>
</protein>
<feature type="region of interest" description="Disordered" evidence="1">
    <location>
        <begin position="312"/>
        <end position="354"/>
    </location>
</feature>
<feature type="region of interest" description="Disordered" evidence="1">
    <location>
        <begin position="227"/>
        <end position="248"/>
    </location>
</feature>
<organism evidence="4 5">
    <name type="scientific">Pyronema omphalodes (strain CBS 100304)</name>
    <name type="common">Pyronema confluens</name>
    <dbReference type="NCBI Taxonomy" id="1076935"/>
    <lineage>
        <taxon>Eukaryota</taxon>
        <taxon>Fungi</taxon>
        <taxon>Dikarya</taxon>
        <taxon>Ascomycota</taxon>
        <taxon>Pezizomycotina</taxon>
        <taxon>Pezizomycetes</taxon>
        <taxon>Pezizales</taxon>
        <taxon>Pyronemataceae</taxon>
        <taxon>Pyronema</taxon>
    </lineage>
</organism>
<accession>U4L0M9</accession>
<sequence>MRFSPLILLAQAAVMTTAFLIPPEFSEDQLKELMMPIDIGAGLALSKISMSRIVRIPCQGCPVKEEGVSTDLILDFNLPSTSHHVMTLNGATILPLEETEVKLLTASQIPRGVDTILYFVDRSHFPVVTVDNARLINTDYIAADGSKQYTLELNILAVEGVPVSIEGVEMVIKEDSNGDLSFGHVNPLKKGALKSCGMDVKCMFNKMLTRVKESKMVKWGGGCGGKAHGQLEEPKHKHHHHHNHDGNHHHKMGVFMKVVTQVLAPVLVGIVMGMAASLVGLAVSHILFVLYAKVKGIKRCRKAGGRCGRRARRERERLAAEQADGEVEKGLLVEEPITESPPAYKDAETPVEKE</sequence>
<feature type="compositionally biased region" description="Basic residues" evidence="1">
    <location>
        <begin position="236"/>
        <end position="248"/>
    </location>
</feature>
<keyword evidence="2" id="KW-0812">Transmembrane</keyword>